<dbReference type="AlphaFoldDB" id="A0A7C4QNA7"/>
<evidence type="ECO:0000256" key="4">
    <source>
        <dbReference type="ARBA" id="ARBA00022737"/>
    </source>
</evidence>
<reference evidence="10" key="1">
    <citation type="journal article" date="2020" name="mSystems">
        <title>Genome- and Community-Level Interaction Insights into Carbon Utilization and Element Cycling Functions of Hydrothermarchaeota in Hydrothermal Sediment.</title>
        <authorList>
            <person name="Zhou Z."/>
            <person name="Liu Y."/>
            <person name="Xu W."/>
            <person name="Pan J."/>
            <person name="Luo Z.H."/>
            <person name="Li M."/>
        </authorList>
    </citation>
    <scope>NUCLEOTIDE SEQUENCE [LARGE SCALE GENOMIC DNA]</scope>
    <source>
        <strain evidence="10">SpSt-508</strain>
    </source>
</reference>
<dbReference type="Pfam" id="PF13365">
    <property type="entry name" value="Trypsin_2"/>
    <property type="match status" value="1"/>
</dbReference>
<feature type="binding site" evidence="8">
    <location>
        <position position="130"/>
    </location>
    <ligand>
        <name>substrate</name>
    </ligand>
</feature>
<keyword evidence="3" id="KW-0732">Signal</keyword>
<dbReference type="Gene3D" id="2.40.10.120">
    <property type="match status" value="1"/>
</dbReference>
<dbReference type="NCBIfam" id="TIGR02037">
    <property type="entry name" value="degP_htrA_DO"/>
    <property type="match status" value="1"/>
</dbReference>
<feature type="active site" description="Charge relay system" evidence="7">
    <location>
        <position position="234"/>
    </location>
</feature>
<evidence type="ECO:0000256" key="1">
    <source>
        <dbReference type="ARBA" id="ARBA00010541"/>
    </source>
</evidence>
<dbReference type="SUPFAM" id="SSF50494">
    <property type="entry name" value="Trypsin-like serine proteases"/>
    <property type="match status" value="1"/>
</dbReference>
<dbReference type="InterPro" id="IPR036034">
    <property type="entry name" value="PDZ_sf"/>
</dbReference>
<keyword evidence="5" id="KW-0378">Hydrolase</keyword>
<feature type="binding site" evidence="8">
    <location>
        <position position="160"/>
    </location>
    <ligand>
        <name>substrate</name>
    </ligand>
</feature>
<dbReference type="PROSITE" id="PS50106">
    <property type="entry name" value="PDZ"/>
    <property type="match status" value="2"/>
</dbReference>
<name>A0A7C4QNA7_9PLAN</name>
<evidence type="ECO:0000256" key="3">
    <source>
        <dbReference type="ARBA" id="ARBA00022729"/>
    </source>
</evidence>
<evidence type="ECO:0000256" key="2">
    <source>
        <dbReference type="ARBA" id="ARBA00022670"/>
    </source>
</evidence>
<keyword evidence="4" id="KW-0677">Repeat</keyword>
<feature type="binding site" evidence="8">
    <location>
        <begin position="232"/>
        <end position="234"/>
    </location>
    <ligand>
        <name>substrate</name>
    </ligand>
</feature>
<dbReference type="PANTHER" id="PTHR22939:SF129">
    <property type="entry name" value="SERINE PROTEASE HTRA2, MITOCHONDRIAL"/>
    <property type="match status" value="1"/>
</dbReference>
<evidence type="ECO:0000256" key="6">
    <source>
        <dbReference type="ARBA" id="ARBA00022825"/>
    </source>
</evidence>
<dbReference type="InterPro" id="IPR001478">
    <property type="entry name" value="PDZ"/>
</dbReference>
<feature type="active site" description="Charge relay system" evidence="7">
    <location>
        <position position="160"/>
    </location>
</feature>
<keyword evidence="2" id="KW-0645">Protease</keyword>
<accession>A0A7C4QNA7</accession>
<evidence type="ECO:0000256" key="7">
    <source>
        <dbReference type="PIRSR" id="PIRSR611782-1"/>
    </source>
</evidence>
<comment type="similarity">
    <text evidence="1">Belongs to the peptidase S1C family.</text>
</comment>
<dbReference type="GO" id="GO:0006508">
    <property type="term" value="P:proteolysis"/>
    <property type="evidence" value="ECO:0007669"/>
    <property type="project" value="UniProtKB-KW"/>
</dbReference>
<dbReference type="EMBL" id="DSVQ01000012">
    <property type="protein sequence ID" value="HGT38743.1"/>
    <property type="molecule type" value="Genomic_DNA"/>
</dbReference>
<dbReference type="SUPFAM" id="SSF50156">
    <property type="entry name" value="PDZ domain-like"/>
    <property type="match status" value="2"/>
</dbReference>
<feature type="domain" description="PDZ" evidence="9">
    <location>
        <begin position="278"/>
        <end position="369"/>
    </location>
</feature>
<protein>
    <submittedName>
        <fullName evidence="10">Do family serine endopeptidase</fullName>
    </submittedName>
</protein>
<dbReference type="InterPro" id="IPR011782">
    <property type="entry name" value="Pept_S1C_Do"/>
</dbReference>
<dbReference type="Pfam" id="PF13180">
    <property type="entry name" value="PDZ_2"/>
    <property type="match status" value="2"/>
</dbReference>
<feature type="active site" description="Charge relay system" evidence="7">
    <location>
        <position position="130"/>
    </location>
</feature>
<dbReference type="InterPro" id="IPR001940">
    <property type="entry name" value="Peptidase_S1C"/>
</dbReference>
<keyword evidence="6" id="KW-0720">Serine protease</keyword>
<comment type="caution">
    <text evidence="10">The sequence shown here is derived from an EMBL/GenBank/DDBJ whole genome shotgun (WGS) entry which is preliminary data.</text>
</comment>
<dbReference type="CDD" id="cd10839">
    <property type="entry name" value="cpPDZ1_DegP-like"/>
    <property type="match status" value="1"/>
</dbReference>
<dbReference type="SMART" id="SM00228">
    <property type="entry name" value="PDZ"/>
    <property type="match status" value="2"/>
</dbReference>
<dbReference type="PRINTS" id="PR00834">
    <property type="entry name" value="PROTEASES2C"/>
</dbReference>
<proteinExistence type="inferred from homology"/>
<evidence type="ECO:0000256" key="5">
    <source>
        <dbReference type="ARBA" id="ARBA00022801"/>
    </source>
</evidence>
<evidence type="ECO:0000256" key="8">
    <source>
        <dbReference type="PIRSR" id="PIRSR611782-2"/>
    </source>
</evidence>
<dbReference type="PANTHER" id="PTHR22939">
    <property type="entry name" value="SERINE PROTEASE FAMILY S1C HTRA-RELATED"/>
    <property type="match status" value="1"/>
</dbReference>
<dbReference type="InterPro" id="IPR009003">
    <property type="entry name" value="Peptidase_S1_PA"/>
</dbReference>
<evidence type="ECO:0000313" key="10">
    <source>
        <dbReference type="EMBL" id="HGT38743.1"/>
    </source>
</evidence>
<sequence length="497" mass="53534">MAWRQYVFGMAVGAAVVAMVAVWSTSQREAVAVPDKASNPHDLSEAFRRIAAECLPSIVSIEAVTKSREVELPGAFPFDDDFSPFREFFRNDPRFREFFQQPRRGVIPRRRSSGSGFIIDPSGVIMTNNHVVAGADTVKVRLFDGREFTATEIKTDPRTDVAIVRIQGVSSLKALRFGDSRAAQIGDWVLAFGSPFGLEMTVTQGIISGKGRARGLADREDFLQTDAAINPGNSGGPLVNLRGEVIGINTAIASASGGYDGIGFAIPTHIARWVGEQLVKTGSVKRGYLGTAIAAVDAETAKQFNVAVHEGAIVREVRPNSPAERAGVLPGDVIVGLNGQKVTDPPTLQGIVEQLEPGKAYNLEVIRDGKKQTLRVTIEEMPADYTSRGEPTRREGADRVFNNLGLQLRPLTKDLAQQLGLPAITGLVVTGVQEGSPADEAGVRQGDVIERVGTTPVATLDDFQKAVSALSLKDGIVLHLRNSEGRRYVIVQDEDAR</sequence>
<gene>
    <name evidence="10" type="ORF">ENS64_05700</name>
</gene>
<evidence type="ECO:0000259" key="9">
    <source>
        <dbReference type="PROSITE" id="PS50106"/>
    </source>
</evidence>
<dbReference type="Gene3D" id="2.30.42.10">
    <property type="match status" value="2"/>
</dbReference>
<dbReference type="GO" id="GO:0004252">
    <property type="term" value="F:serine-type endopeptidase activity"/>
    <property type="evidence" value="ECO:0007669"/>
    <property type="project" value="InterPro"/>
</dbReference>
<feature type="domain" description="PDZ" evidence="9">
    <location>
        <begin position="408"/>
        <end position="457"/>
    </location>
</feature>
<organism evidence="10">
    <name type="scientific">Schlesneria paludicola</name>
    <dbReference type="NCBI Taxonomy" id="360056"/>
    <lineage>
        <taxon>Bacteria</taxon>
        <taxon>Pseudomonadati</taxon>
        <taxon>Planctomycetota</taxon>
        <taxon>Planctomycetia</taxon>
        <taxon>Planctomycetales</taxon>
        <taxon>Planctomycetaceae</taxon>
        <taxon>Schlesneria</taxon>
    </lineage>
</organism>